<keyword evidence="2 4" id="KW-0689">Ribosomal protein</keyword>
<dbReference type="VEuPathDB" id="AmoebaDB:NAEGRDRAFT_59144"/>
<evidence type="ECO:0000256" key="1">
    <source>
        <dbReference type="ARBA" id="ARBA00005251"/>
    </source>
</evidence>
<dbReference type="InterPro" id="IPR000754">
    <property type="entry name" value="Ribosomal_uS9"/>
</dbReference>
<proteinExistence type="inferred from homology"/>
<dbReference type="Pfam" id="PF00380">
    <property type="entry name" value="Ribosomal_S9"/>
    <property type="match status" value="1"/>
</dbReference>
<dbReference type="GO" id="GO:0003723">
    <property type="term" value="F:RNA binding"/>
    <property type="evidence" value="ECO:0007669"/>
    <property type="project" value="TreeGrafter"/>
</dbReference>
<dbReference type="InterPro" id="IPR020574">
    <property type="entry name" value="Ribosomal_uS9_CS"/>
</dbReference>
<accession>D2VT59</accession>
<dbReference type="OrthoDB" id="10254627at2759"/>
<dbReference type="PROSITE" id="PS00360">
    <property type="entry name" value="RIBOSOMAL_S9"/>
    <property type="match status" value="1"/>
</dbReference>
<dbReference type="AlphaFoldDB" id="D2VT59"/>
<dbReference type="STRING" id="5762.D2VT59"/>
<dbReference type="eggNOG" id="KOG1697">
    <property type="taxonomic scope" value="Eukaryota"/>
</dbReference>
<gene>
    <name evidence="5" type="ORF">NAEGRDRAFT_59144</name>
</gene>
<reference evidence="5 6" key="1">
    <citation type="journal article" date="2010" name="Cell">
        <title>The genome of Naegleria gruberi illuminates early eukaryotic versatility.</title>
        <authorList>
            <person name="Fritz-Laylin L.K."/>
            <person name="Prochnik S.E."/>
            <person name="Ginger M.L."/>
            <person name="Dacks J.B."/>
            <person name="Carpenter M.L."/>
            <person name="Field M.C."/>
            <person name="Kuo A."/>
            <person name="Paredez A."/>
            <person name="Chapman J."/>
            <person name="Pham J."/>
            <person name="Shu S."/>
            <person name="Neupane R."/>
            <person name="Cipriano M."/>
            <person name="Mancuso J."/>
            <person name="Tu H."/>
            <person name="Salamov A."/>
            <person name="Lindquist E."/>
            <person name="Shapiro H."/>
            <person name="Lucas S."/>
            <person name="Grigoriev I.V."/>
            <person name="Cande W.Z."/>
            <person name="Fulton C."/>
            <person name="Rokhsar D.S."/>
            <person name="Dawson S.C."/>
        </authorList>
    </citation>
    <scope>NUCLEOTIDE SEQUENCE [LARGE SCALE GENOMIC DNA]</scope>
    <source>
        <strain evidence="5 6">NEG-M</strain>
    </source>
</reference>
<dbReference type="EMBL" id="GG738895">
    <property type="protein sequence ID" value="EFC40026.1"/>
    <property type="molecule type" value="Genomic_DNA"/>
</dbReference>
<keyword evidence="3 4" id="KW-0687">Ribonucleoprotein</keyword>
<keyword evidence="6" id="KW-1185">Reference proteome</keyword>
<dbReference type="GO" id="GO:0005737">
    <property type="term" value="C:cytoplasm"/>
    <property type="evidence" value="ECO:0007669"/>
    <property type="project" value="UniProtKB-ARBA"/>
</dbReference>
<dbReference type="Gene3D" id="3.30.230.10">
    <property type="match status" value="1"/>
</dbReference>
<sequence length="674" mass="78135">MLRNVNFAPVLRSAIASSRSNRLVVPATKLQTKSYSKDSNDSFDPSQHYEVEEAMPFVAKNVNLKKTRSLVDLFVTKLEKEGEKENKEEQFSEFEALQKSDKAKTVKAQFSKKKVREANDNIYQRDSEEAKKLQQLEKIYNQSKSETSKIHRQDVIDMESKERDSQTKAGDTLLSFMYESKSPHRVVESWELEQQEKEQIAEDFKQHKRDYKKLIKKDGLTTEQANRSEYNKQYDTVSLQNEMLEGMKAISDYSLSIDMDRMSASPTSLTGDKLIQVNNSRNDLKSPFWNVLSNHEKRYFLKDEYLEDISKNVEKYVNMTPEEIEQQAPWLLNDPRWETIEELRKQNIQDMSETTSEDRSKYVRGRIFDDEALRNLYESLGSKQFDNVQEFYENIKEATDEEGLLRKLETVFPNISKDKLKSILDKVVKTIQPKYEKYATPVQRTIQLITDEITETAKPTIYTMADLASKPKPKMQTVLWSIRQIATKKAKEREVELVHERAKTLKREDYTSPIDHIYEVLRPIHDESMKAGDEKSGVSEFHPAIYGGYVVATGKRKSSIANVKLSPGTGIFLINNKSYLDYFNLSRHHYKLMLPLKFTDTLNQFDVECRVHGGGQTGQCDAIFLGLAKALAKFVPEYGPTLEATGFLFRDPRSVERKKFGQPKARKQFTFVKR</sequence>
<dbReference type="PANTHER" id="PTHR21569">
    <property type="entry name" value="RIBOSOMAL PROTEIN S9"/>
    <property type="match status" value="1"/>
</dbReference>
<dbReference type="NCBIfam" id="NF001099">
    <property type="entry name" value="PRK00132.1"/>
    <property type="match status" value="1"/>
</dbReference>
<dbReference type="InterPro" id="IPR020568">
    <property type="entry name" value="Ribosomal_Su5_D2-typ_SF"/>
</dbReference>
<dbReference type="OMA" id="PIHDESM"/>
<evidence type="ECO:0000256" key="3">
    <source>
        <dbReference type="ARBA" id="ARBA00023274"/>
    </source>
</evidence>
<dbReference type="GO" id="GO:0003735">
    <property type="term" value="F:structural constituent of ribosome"/>
    <property type="evidence" value="ECO:0007669"/>
    <property type="project" value="InterPro"/>
</dbReference>
<dbReference type="InterPro" id="IPR014721">
    <property type="entry name" value="Ribsml_uS5_D2-typ_fold_subgr"/>
</dbReference>
<evidence type="ECO:0000313" key="6">
    <source>
        <dbReference type="Proteomes" id="UP000006671"/>
    </source>
</evidence>
<protein>
    <submittedName>
        <fullName evidence="5">Ribosomal_S9 domain-containing protein</fullName>
    </submittedName>
</protein>
<comment type="similarity">
    <text evidence="1 4">Belongs to the universal ribosomal protein uS9 family.</text>
</comment>
<dbReference type="SUPFAM" id="SSF54211">
    <property type="entry name" value="Ribosomal protein S5 domain 2-like"/>
    <property type="match status" value="1"/>
</dbReference>
<evidence type="ECO:0000313" key="5">
    <source>
        <dbReference type="EMBL" id="EFC40026.1"/>
    </source>
</evidence>
<dbReference type="GeneID" id="8854521"/>
<dbReference type="GO" id="GO:0006412">
    <property type="term" value="P:translation"/>
    <property type="evidence" value="ECO:0007669"/>
    <property type="project" value="InterPro"/>
</dbReference>
<dbReference type="Proteomes" id="UP000006671">
    <property type="component" value="Unassembled WGS sequence"/>
</dbReference>
<evidence type="ECO:0000256" key="4">
    <source>
        <dbReference type="RuleBase" id="RU003815"/>
    </source>
</evidence>
<name>D2VT59_NAEGR</name>
<dbReference type="RefSeq" id="XP_002672770.1">
    <property type="nucleotide sequence ID" value="XM_002672724.1"/>
</dbReference>
<dbReference type="InParanoid" id="D2VT59"/>
<dbReference type="InterPro" id="IPR023035">
    <property type="entry name" value="Ribosomal_uS9_bac/plastid"/>
</dbReference>
<dbReference type="PANTHER" id="PTHR21569:SF1">
    <property type="entry name" value="SMALL RIBOSOMAL SUBUNIT PROTEIN US9M"/>
    <property type="match status" value="1"/>
</dbReference>
<evidence type="ECO:0000256" key="2">
    <source>
        <dbReference type="ARBA" id="ARBA00022980"/>
    </source>
</evidence>
<organism evidence="6">
    <name type="scientific">Naegleria gruberi</name>
    <name type="common">Amoeba</name>
    <dbReference type="NCBI Taxonomy" id="5762"/>
    <lineage>
        <taxon>Eukaryota</taxon>
        <taxon>Discoba</taxon>
        <taxon>Heterolobosea</taxon>
        <taxon>Tetramitia</taxon>
        <taxon>Eutetramitia</taxon>
        <taxon>Vahlkampfiidae</taxon>
        <taxon>Naegleria</taxon>
    </lineage>
</organism>
<dbReference type="KEGG" id="ngr:NAEGRDRAFT_59144"/>
<dbReference type="GO" id="GO:0015935">
    <property type="term" value="C:small ribosomal subunit"/>
    <property type="evidence" value="ECO:0007669"/>
    <property type="project" value="TreeGrafter"/>
</dbReference>